<comment type="caution">
    <text evidence="1">The sequence shown here is derived from an EMBL/GenBank/DDBJ whole genome shotgun (WGS) entry which is preliminary data.</text>
</comment>
<dbReference type="EMBL" id="WIXP02000005">
    <property type="protein sequence ID" value="KAF6210329.1"/>
    <property type="molecule type" value="Genomic_DNA"/>
</dbReference>
<evidence type="ECO:0000313" key="1">
    <source>
        <dbReference type="EMBL" id="KAF6210329.1"/>
    </source>
</evidence>
<protein>
    <submittedName>
        <fullName evidence="1">Uncharacterized protein</fullName>
    </submittedName>
</protein>
<sequence length="420" mass="48338">MDLQEEKLLQEVHELKFALSKEVALRLDHQAENERLHAEVVELKSKLDTGKISQNEEIRCFKDKIINLTNEYETEKLSWNEKISELEAKLKNAKSEKTSAGIDETDYEKAMNDLIHEKQLHEEFEQKYLSLNEEMGQLLEEKLALEQKLKDAVQHLEETREALQVKKDNLAEVMESLKEAQEEKAGLNMELLTLKAGPTDTLDRGNSLFKEVEDQRKHLGAAYNSLKSKYMVVKNVVSVKNQEINRLQAQVASLKAQDLGLDRIMEKSNSAFQLSLKKRIDELENMVSFMEKWQESPQIVNITESDNLGWVNHIVNQSRNETRKVLADYQKVSSDQMLKAVGIRKTELEIMNLKSEMVKKEGRIEMLETEVANLKSELKENVSQLKPHPEDSILSCRKNNKTVRFADAGLEETLCNVTNN</sequence>
<dbReference type="OrthoDB" id="2121607at2759"/>
<evidence type="ECO:0000313" key="2">
    <source>
        <dbReference type="Proteomes" id="UP000466442"/>
    </source>
</evidence>
<reference evidence="1" key="1">
    <citation type="journal article" date="2021" name="Mol. Ecol. Resour.">
        <title>Apolygus lucorum genome provides insights into omnivorousness and mesophyll feeding.</title>
        <authorList>
            <person name="Liu Y."/>
            <person name="Liu H."/>
            <person name="Wang H."/>
            <person name="Huang T."/>
            <person name="Liu B."/>
            <person name="Yang B."/>
            <person name="Yin L."/>
            <person name="Li B."/>
            <person name="Zhang Y."/>
            <person name="Zhang S."/>
            <person name="Jiang F."/>
            <person name="Zhang X."/>
            <person name="Ren Y."/>
            <person name="Wang B."/>
            <person name="Wang S."/>
            <person name="Lu Y."/>
            <person name="Wu K."/>
            <person name="Fan W."/>
            <person name="Wang G."/>
        </authorList>
    </citation>
    <scope>NUCLEOTIDE SEQUENCE</scope>
    <source>
        <strain evidence="1">12Hb</strain>
    </source>
</reference>
<keyword evidence="2" id="KW-1185">Reference proteome</keyword>
<gene>
    <name evidence="1" type="ORF">GE061_013433</name>
</gene>
<accession>A0A6A4KC98</accession>
<name>A0A6A4KC98_APOLU</name>
<proteinExistence type="predicted"/>
<dbReference type="Proteomes" id="UP000466442">
    <property type="component" value="Linkage Group LG5"/>
</dbReference>
<dbReference type="AlphaFoldDB" id="A0A6A4KC98"/>
<organism evidence="1 2">
    <name type="scientific">Apolygus lucorum</name>
    <name type="common">Small green plant bug</name>
    <name type="synonym">Lygocoris lucorum</name>
    <dbReference type="NCBI Taxonomy" id="248454"/>
    <lineage>
        <taxon>Eukaryota</taxon>
        <taxon>Metazoa</taxon>
        <taxon>Ecdysozoa</taxon>
        <taxon>Arthropoda</taxon>
        <taxon>Hexapoda</taxon>
        <taxon>Insecta</taxon>
        <taxon>Pterygota</taxon>
        <taxon>Neoptera</taxon>
        <taxon>Paraneoptera</taxon>
        <taxon>Hemiptera</taxon>
        <taxon>Heteroptera</taxon>
        <taxon>Panheteroptera</taxon>
        <taxon>Cimicomorpha</taxon>
        <taxon>Miridae</taxon>
        <taxon>Mirini</taxon>
        <taxon>Apolygus</taxon>
    </lineage>
</organism>